<dbReference type="KEGG" id="sesp:BN6_44910"/>
<dbReference type="AlphaFoldDB" id="K0K0B4"/>
<gene>
    <name evidence="1" type="ordered locus">BN6_44910</name>
</gene>
<evidence type="ECO:0000313" key="1">
    <source>
        <dbReference type="EMBL" id="CCH31771.1"/>
    </source>
</evidence>
<dbReference type="PATRIC" id="fig|1179773.3.peg.4499"/>
<name>K0K0B4_SACES</name>
<reference evidence="1 2" key="1">
    <citation type="journal article" date="2012" name="BMC Genomics">
        <title>Complete genome sequence of Saccharothrix espanaensis DSM 44229T and comparison to the other completely sequenced Pseudonocardiaceae.</title>
        <authorList>
            <person name="Strobel T."/>
            <person name="Al-Dilaimi A."/>
            <person name="Blom J."/>
            <person name="Gessner A."/>
            <person name="Kalinowski J."/>
            <person name="Luzhetska M."/>
            <person name="Puhler A."/>
            <person name="Szczepanowski R."/>
            <person name="Bechthold A."/>
            <person name="Ruckert C."/>
        </authorList>
    </citation>
    <scope>NUCLEOTIDE SEQUENCE [LARGE SCALE GENOMIC DNA]</scope>
    <source>
        <strain evidence="2">ATCC 51144 / DSM 44229 / JCM 9112 / NBRC 15066 / NRRL 15764</strain>
    </source>
</reference>
<proteinExistence type="predicted"/>
<accession>K0K0B4</accession>
<dbReference type="HOGENOM" id="CLU_1365375_0_0_11"/>
<keyword evidence="2" id="KW-1185">Reference proteome</keyword>
<evidence type="ECO:0000313" key="2">
    <source>
        <dbReference type="Proteomes" id="UP000006281"/>
    </source>
</evidence>
<dbReference type="EMBL" id="HE804045">
    <property type="protein sequence ID" value="CCH31771.1"/>
    <property type="molecule type" value="Genomic_DNA"/>
</dbReference>
<sequence>MGPGLPTCCGAGAGRSVLRSIAPVRSVADAARMGEWLRVVPNGKVTWDVVGPAEVGLVAAAIGAGVFLVQAGEVGGTAFLFLFLGSAGFTVWRSARAGVYLGPRGVLIYNAQKRAYVVPWNEVVRFETRPLPTPDGVGDSDAIYLLSANGSLHETPIRRRRGSKDRGERGWSFAVSLPTAEFGSTVDRLNGAARPFLRGP</sequence>
<organism evidence="1 2">
    <name type="scientific">Saccharothrix espanaensis (strain ATCC 51144 / DSM 44229 / JCM 9112 / NBRC 15066 / NRRL 15764)</name>
    <dbReference type="NCBI Taxonomy" id="1179773"/>
    <lineage>
        <taxon>Bacteria</taxon>
        <taxon>Bacillati</taxon>
        <taxon>Actinomycetota</taxon>
        <taxon>Actinomycetes</taxon>
        <taxon>Pseudonocardiales</taxon>
        <taxon>Pseudonocardiaceae</taxon>
        <taxon>Saccharothrix</taxon>
    </lineage>
</organism>
<dbReference type="Proteomes" id="UP000006281">
    <property type="component" value="Chromosome"/>
</dbReference>
<dbReference type="STRING" id="1179773.BN6_44910"/>
<protein>
    <submittedName>
        <fullName evidence="1">Uncharacterized protein</fullName>
    </submittedName>
</protein>